<dbReference type="Proteomes" id="UP001597383">
    <property type="component" value="Unassembled WGS sequence"/>
</dbReference>
<keyword evidence="2" id="KW-1185">Reference proteome</keyword>
<evidence type="ECO:0000313" key="2">
    <source>
        <dbReference type="Proteomes" id="UP001597383"/>
    </source>
</evidence>
<dbReference type="EMBL" id="JBHUHQ010000017">
    <property type="protein sequence ID" value="MFD2045238.1"/>
    <property type="molecule type" value="Genomic_DNA"/>
</dbReference>
<reference evidence="2" key="1">
    <citation type="journal article" date="2019" name="Int. J. Syst. Evol. Microbiol.">
        <title>The Global Catalogue of Microorganisms (GCM) 10K type strain sequencing project: providing services to taxonomists for standard genome sequencing and annotation.</title>
        <authorList>
            <consortium name="The Broad Institute Genomics Platform"/>
            <consortium name="The Broad Institute Genome Sequencing Center for Infectious Disease"/>
            <person name="Wu L."/>
            <person name="Ma J."/>
        </authorList>
    </citation>
    <scope>NUCLEOTIDE SEQUENCE [LARGE SCALE GENOMIC DNA]</scope>
    <source>
        <strain evidence="2">R28</strain>
    </source>
</reference>
<protein>
    <submittedName>
        <fullName evidence="1">Uncharacterized protein</fullName>
    </submittedName>
</protein>
<evidence type="ECO:0000313" key="1">
    <source>
        <dbReference type="EMBL" id="MFD2045238.1"/>
    </source>
</evidence>
<name>A0ABW4W3E2_9BACI</name>
<organism evidence="1 2">
    <name type="scientific">Ornithinibacillus salinisoli</name>
    <dbReference type="NCBI Taxonomy" id="1848459"/>
    <lineage>
        <taxon>Bacteria</taxon>
        <taxon>Bacillati</taxon>
        <taxon>Bacillota</taxon>
        <taxon>Bacilli</taxon>
        <taxon>Bacillales</taxon>
        <taxon>Bacillaceae</taxon>
        <taxon>Ornithinibacillus</taxon>
    </lineage>
</organism>
<gene>
    <name evidence="1" type="ORF">ACFSJF_13235</name>
</gene>
<comment type="caution">
    <text evidence="1">The sequence shown here is derived from an EMBL/GenBank/DDBJ whole genome shotgun (WGS) entry which is preliminary data.</text>
</comment>
<sequence length="78" mass="9364">MNRKNFYDKLSNELLGCFYCYIQEKLHQGVHVKTMQYENALIKKVAKKRGISLMELRMIGYWVMQKERNLTEDENSSK</sequence>
<accession>A0ABW4W3E2</accession>
<dbReference type="RefSeq" id="WP_377557881.1">
    <property type="nucleotide sequence ID" value="NZ_JBHUHQ010000017.1"/>
</dbReference>
<proteinExistence type="predicted"/>